<dbReference type="SUPFAM" id="SSF53448">
    <property type="entry name" value="Nucleotide-diphospho-sugar transferases"/>
    <property type="match status" value="1"/>
</dbReference>
<keyword evidence="5" id="KW-0472">Membrane</keyword>
<dbReference type="RefSeq" id="WP_090876994.1">
    <property type="nucleotide sequence ID" value="NZ_FMXQ01000005.1"/>
</dbReference>
<sequence>MKIAFVVPAYNEEALIGRCLESILRELARGDYDSDVVVVNNASTDRTAEIARAFPGVRVVDEPVKGLVKARQAGYVATDGELIANVDADCALTPGWIDTVLTEFGKDERMVALSGPFIYDDLPMRQRALTRTWYGATYCMYVLDKYVLGVGGMLQGGNFIVRRSAMEKIGGFDTSIEFYGEDTDIARRISKAGRLKWTFALPMYSSGRRVAGEGFVRTGLRYAANYFAVNFGGRPVTRTHRDLRPENDNVRPEPVAARKRMKK</sequence>
<gene>
    <name evidence="8" type="ORF">SAMN02982931_02734</name>
</gene>
<comment type="subcellular location">
    <subcellularLocation>
        <location evidence="1">Cell membrane</location>
    </subcellularLocation>
</comment>
<feature type="domain" description="Glycosyltransferase 2-like" evidence="7">
    <location>
        <begin position="5"/>
        <end position="170"/>
    </location>
</feature>
<dbReference type="CDD" id="cd00761">
    <property type="entry name" value="Glyco_tranf_GTA_type"/>
    <property type="match status" value="1"/>
</dbReference>
<organism evidence="8 9">
    <name type="scientific">Bauldia litoralis</name>
    <dbReference type="NCBI Taxonomy" id="665467"/>
    <lineage>
        <taxon>Bacteria</taxon>
        <taxon>Pseudomonadati</taxon>
        <taxon>Pseudomonadota</taxon>
        <taxon>Alphaproteobacteria</taxon>
        <taxon>Hyphomicrobiales</taxon>
        <taxon>Kaistiaceae</taxon>
        <taxon>Bauldia</taxon>
    </lineage>
</organism>
<dbReference type="PANTHER" id="PTHR43646:SF2">
    <property type="entry name" value="GLYCOSYLTRANSFERASE 2-LIKE DOMAIN-CONTAINING PROTEIN"/>
    <property type="match status" value="1"/>
</dbReference>
<accession>A0A1G6CTP4</accession>
<evidence type="ECO:0000256" key="2">
    <source>
        <dbReference type="ARBA" id="ARBA00022475"/>
    </source>
</evidence>
<keyword evidence="4 8" id="KW-0808">Transferase</keyword>
<evidence type="ECO:0000256" key="4">
    <source>
        <dbReference type="ARBA" id="ARBA00022679"/>
    </source>
</evidence>
<dbReference type="GO" id="GO:0016757">
    <property type="term" value="F:glycosyltransferase activity"/>
    <property type="evidence" value="ECO:0007669"/>
    <property type="project" value="UniProtKB-KW"/>
</dbReference>
<evidence type="ECO:0000259" key="7">
    <source>
        <dbReference type="Pfam" id="PF00535"/>
    </source>
</evidence>
<keyword evidence="9" id="KW-1185">Reference proteome</keyword>
<evidence type="ECO:0000313" key="8">
    <source>
        <dbReference type="EMBL" id="SDB36257.1"/>
    </source>
</evidence>
<dbReference type="InterPro" id="IPR029044">
    <property type="entry name" value="Nucleotide-diphossugar_trans"/>
</dbReference>
<evidence type="ECO:0000256" key="3">
    <source>
        <dbReference type="ARBA" id="ARBA00022676"/>
    </source>
</evidence>
<dbReference type="OrthoDB" id="7265025at2"/>
<evidence type="ECO:0000256" key="6">
    <source>
        <dbReference type="SAM" id="MobiDB-lite"/>
    </source>
</evidence>
<name>A0A1G6CTP4_9HYPH</name>
<feature type="compositionally biased region" description="Basic and acidic residues" evidence="6">
    <location>
        <begin position="239"/>
        <end position="251"/>
    </location>
</feature>
<dbReference type="InterPro" id="IPR001173">
    <property type="entry name" value="Glyco_trans_2-like"/>
</dbReference>
<dbReference type="Proteomes" id="UP000199071">
    <property type="component" value="Unassembled WGS sequence"/>
</dbReference>
<dbReference type="Pfam" id="PF00535">
    <property type="entry name" value="Glycos_transf_2"/>
    <property type="match status" value="1"/>
</dbReference>
<evidence type="ECO:0000313" key="9">
    <source>
        <dbReference type="Proteomes" id="UP000199071"/>
    </source>
</evidence>
<evidence type="ECO:0000256" key="5">
    <source>
        <dbReference type="ARBA" id="ARBA00023136"/>
    </source>
</evidence>
<keyword evidence="3" id="KW-0328">Glycosyltransferase</keyword>
<proteinExistence type="predicted"/>
<dbReference type="GO" id="GO:0005886">
    <property type="term" value="C:plasma membrane"/>
    <property type="evidence" value="ECO:0007669"/>
    <property type="project" value="UniProtKB-SubCell"/>
</dbReference>
<dbReference type="Gene3D" id="3.90.550.10">
    <property type="entry name" value="Spore Coat Polysaccharide Biosynthesis Protein SpsA, Chain A"/>
    <property type="match status" value="1"/>
</dbReference>
<dbReference type="AlphaFoldDB" id="A0A1G6CTP4"/>
<evidence type="ECO:0000256" key="1">
    <source>
        <dbReference type="ARBA" id="ARBA00004236"/>
    </source>
</evidence>
<dbReference type="PANTHER" id="PTHR43646">
    <property type="entry name" value="GLYCOSYLTRANSFERASE"/>
    <property type="match status" value="1"/>
</dbReference>
<reference evidence="8 9" key="1">
    <citation type="submission" date="2016-10" db="EMBL/GenBank/DDBJ databases">
        <authorList>
            <person name="de Groot N.N."/>
        </authorList>
    </citation>
    <scope>NUCLEOTIDE SEQUENCE [LARGE SCALE GENOMIC DNA]</scope>
    <source>
        <strain evidence="8 9">ATCC 35022</strain>
    </source>
</reference>
<dbReference type="EMBL" id="FMXQ01000005">
    <property type="protein sequence ID" value="SDB36257.1"/>
    <property type="molecule type" value="Genomic_DNA"/>
</dbReference>
<keyword evidence="2" id="KW-1003">Cell membrane</keyword>
<protein>
    <submittedName>
        <fullName evidence="8">Glycosyl transferase family 2</fullName>
    </submittedName>
</protein>
<dbReference type="STRING" id="665467.SAMN02982931_02734"/>
<feature type="region of interest" description="Disordered" evidence="6">
    <location>
        <begin position="238"/>
        <end position="263"/>
    </location>
</feature>